<sequence>VPACIFFHPEGYSTQNDKLMGRHAAGASFLEGFFRYANPCAQFFVQVENQAHADQFE</sequence>
<dbReference type="EMBL" id="UINC01065631">
    <property type="protein sequence ID" value="SVB95503.1"/>
    <property type="molecule type" value="Genomic_DNA"/>
</dbReference>
<dbReference type="AlphaFoldDB" id="A0A382I9E4"/>
<protein>
    <submittedName>
        <fullName evidence="1">Uncharacterized protein</fullName>
    </submittedName>
</protein>
<accession>A0A382I9E4</accession>
<evidence type="ECO:0000313" key="1">
    <source>
        <dbReference type="EMBL" id="SVB95503.1"/>
    </source>
</evidence>
<proteinExistence type="predicted"/>
<reference evidence="1" key="1">
    <citation type="submission" date="2018-05" db="EMBL/GenBank/DDBJ databases">
        <authorList>
            <person name="Lanie J.A."/>
            <person name="Ng W.-L."/>
            <person name="Kazmierczak K.M."/>
            <person name="Andrzejewski T.M."/>
            <person name="Davidsen T.M."/>
            <person name="Wayne K.J."/>
            <person name="Tettelin H."/>
            <person name="Glass J.I."/>
            <person name="Rusch D."/>
            <person name="Podicherti R."/>
            <person name="Tsui H.-C.T."/>
            <person name="Winkler M.E."/>
        </authorList>
    </citation>
    <scope>NUCLEOTIDE SEQUENCE</scope>
</reference>
<feature type="non-terminal residue" evidence="1">
    <location>
        <position position="57"/>
    </location>
</feature>
<feature type="non-terminal residue" evidence="1">
    <location>
        <position position="1"/>
    </location>
</feature>
<name>A0A382I9E4_9ZZZZ</name>
<gene>
    <name evidence="1" type="ORF">METZ01_LOCUS248357</name>
</gene>
<organism evidence="1">
    <name type="scientific">marine metagenome</name>
    <dbReference type="NCBI Taxonomy" id="408172"/>
    <lineage>
        <taxon>unclassified sequences</taxon>
        <taxon>metagenomes</taxon>
        <taxon>ecological metagenomes</taxon>
    </lineage>
</organism>